<evidence type="ECO:0000259" key="9">
    <source>
        <dbReference type="Pfam" id="PF00534"/>
    </source>
</evidence>
<dbReference type="SUPFAM" id="SSF53756">
    <property type="entry name" value="UDP-Glycosyltransferase/glycogen phosphorylase"/>
    <property type="match status" value="1"/>
</dbReference>
<dbReference type="Gene3D" id="3.40.50.2000">
    <property type="entry name" value="Glycogen Phosphorylase B"/>
    <property type="match status" value="2"/>
</dbReference>
<dbReference type="HAMAP" id="MF_00484">
    <property type="entry name" value="Glycogen_synth"/>
    <property type="match status" value="1"/>
</dbReference>
<proteinExistence type="inferred from homology"/>
<feature type="domain" description="Glycosyl transferase family 1" evidence="9">
    <location>
        <begin position="323"/>
        <end position="447"/>
    </location>
</feature>
<dbReference type="GO" id="GO:0005829">
    <property type="term" value="C:cytosol"/>
    <property type="evidence" value="ECO:0007669"/>
    <property type="project" value="TreeGrafter"/>
</dbReference>
<dbReference type="PANTHER" id="PTHR45825">
    <property type="entry name" value="GRANULE-BOUND STARCH SYNTHASE 1, CHLOROPLASTIC/AMYLOPLASTIC"/>
    <property type="match status" value="1"/>
</dbReference>
<gene>
    <name evidence="11" type="primary">glgA1</name>
    <name evidence="8" type="synonym">glgA</name>
    <name evidence="11" type="ORF">GCM10009007_20260</name>
</gene>
<keyword evidence="12" id="KW-1185">Reference proteome</keyword>
<evidence type="ECO:0000256" key="8">
    <source>
        <dbReference type="HAMAP-Rule" id="MF_00484"/>
    </source>
</evidence>
<dbReference type="UniPathway" id="UPA00164"/>
<keyword evidence="6 8" id="KW-0808">Transferase</keyword>
<dbReference type="AlphaFoldDB" id="A0A8J3G0S9"/>
<evidence type="ECO:0000256" key="4">
    <source>
        <dbReference type="ARBA" id="ARBA00010281"/>
    </source>
</evidence>
<dbReference type="EMBL" id="BMZG01000014">
    <property type="protein sequence ID" value="GHA79169.1"/>
    <property type="molecule type" value="Genomic_DNA"/>
</dbReference>
<dbReference type="RefSeq" id="WP_229809823.1">
    <property type="nucleotide sequence ID" value="NZ_BMZG01000014.1"/>
</dbReference>
<evidence type="ECO:0000256" key="3">
    <source>
        <dbReference type="ARBA" id="ARBA00004964"/>
    </source>
</evidence>
<dbReference type="Pfam" id="PF00534">
    <property type="entry name" value="Glycos_transf_1"/>
    <property type="match status" value="1"/>
</dbReference>
<name>A0A8J3G0S9_9BURK</name>
<comment type="caution">
    <text evidence="11">The sequence shown here is derived from an EMBL/GenBank/DDBJ whole genome shotgun (WGS) entry which is preliminary data.</text>
</comment>
<feature type="domain" description="Starch synthase catalytic" evidence="10">
    <location>
        <begin position="36"/>
        <end position="271"/>
    </location>
</feature>
<feature type="binding site" evidence="8">
    <location>
        <position position="48"/>
    </location>
    <ligand>
        <name>ADP-alpha-D-glucose</name>
        <dbReference type="ChEBI" id="CHEBI:57498"/>
    </ligand>
</feature>
<comment type="pathway">
    <text evidence="3 8">Glycan biosynthesis; glycogen biosynthesis.</text>
</comment>
<dbReference type="CDD" id="cd03791">
    <property type="entry name" value="GT5_Glycogen_synthase_DULL1-like"/>
    <property type="match status" value="1"/>
</dbReference>
<evidence type="ECO:0000256" key="6">
    <source>
        <dbReference type="ARBA" id="ARBA00022679"/>
    </source>
</evidence>
<dbReference type="InterPro" id="IPR001296">
    <property type="entry name" value="Glyco_trans_1"/>
</dbReference>
<reference evidence="11" key="2">
    <citation type="submission" date="2020-09" db="EMBL/GenBank/DDBJ databases">
        <authorList>
            <person name="Sun Q."/>
            <person name="Kim S."/>
        </authorList>
    </citation>
    <scope>NUCLEOTIDE SEQUENCE</scope>
    <source>
        <strain evidence="11">KCTC 32501</strain>
    </source>
</reference>
<evidence type="ECO:0000256" key="5">
    <source>
        <dbReference type="ARBA" id="ARBA00022676"/>
    </source>
</evidence>
<evidence type="ECO:0000313" key="11">
    <source>
        <dbReference type="EMBL" id="GHA79169.1"/>
    </source>
</evidence>
<evidence type="ECO:0000259" key="10">
    <source>
        <dbReference type="Pfam" id="PF08323"/>
    </source>
</evidence>
<dbReference type="Pfam" id="PF08323">
    <property type="entry name" value="Glyco_transf_5"/>
    <property type="match status" value="1"/>
</dbReference>
<dbReference type="InterPro" id="IPR011835">
    <property type="entry name" value="GS/SS"/>
</dbReference>
<comment type="similarity">
    <text evidence="4 8">Belongs to the glycosyltransferase 1 family. Bacterial/plant glycogen synthase subfamily.</text>
</comment>
<dbReference type="PANTHER" id="PTHR45825:SF11">
    <property type="entry name" value="ALPHA AMYLASE DOMAIN-CONTAINING PROTEIN"/>
    <property type="match status" value="1"/>
</dbReference>
<dbReference type="NCBIfam" id="TIGR02095">
    <property type="entry name" value="glgA"/>
    <property type="match status" value="1"/>
</dbReference>
<dbReference type="GO" id="GO:0005978">
    <property type="term" value="P:glycogen biosynthetic process"/>
    <property type="evidence" value="ECO:0007669"/>
    <property type="project" value="UniProtKB-UniRule"/>
</dbReference>
<dbReference type="InterPro" id="IPR013534">
    <property type="entry name" value="Starch_synth_cat_dom"/>
</dbReference>
<evidence type="ECO:0000313" key="12">
    <source>
        <dbReference type="Proteomes" id="UP000614287"/>
    </source>
</evidence>
<comment type="function">
    <text evidence="2 8">Synthesizes alpha-1,4-glucan chains using ADP-glucose.</text>
</comment>
<keyword evidence="5 8" id="KW-0328">Glycosyltransferase</keyword>
<comment type="catalytic activity">
    <reaction evidence="1 8">
        <text>[(1-&gt;4)-alpha-D-glucosyl](n) + ADP-alpha-D-glucose = [(1-&gt;4)-alpha-D-glucosyl](n+1) + ADP + H(+)</text>
        <dbReference type="Rhea" id="RHEA:18189"/>
        <dbReference type="Rhea" id="RHEA-COMP:9584"/>
        <dbReference type="Rhea" id="RHEA-COMP:9587"/>
        <dbReference type="ChEBI" id="CHEBI:15378"/>
        <dbReference type="ChEBI" id="CHEBI:15444"/>
        <dbReference type="ChEBI" id="CHEBI:57498"/>
        <dbReference type="ChEBI" id="CHEBI:456216"/>
        <dbReference type="EC" id="2.4.1.21"/>
    </reaction>
</comment>
<organism evidence="11 12">
    <name type="scientific">Formosimonas limnophila</name>
    <dbReference type="NCBI Taxonomy" id="1384487"/>
    <lineage>
        <taxon>Bacteria</taxon>
        <taxon>Pseudomonadati</taxon>
        <taxon>Pseudomonadota</taxon>
        <taxon>Betaproteobacteria</taxon>
        <taxon>Burkholderiales</taxon>
        <taxon>Burkholderiaceae</taxon>
        <taxon>Formosimonas</taxon>
    </lineage>
</organism>
<dbReference type="GO" id="GO:0004373">
    <property type="term" value="F:alpha-1,4-glucan glucosyltransferase (UDP-glucose donor) activity"/>
    <property type="evidence" value="ECO:0007669"/>
    <property type="project" value="InterPro"/>
</dbReference>
<evidence type="ECO:0000256" key="1">
    <source>
        <dbReference type="ARBA" id="ARBA00001478"/>
    </source>
</evidence>
<accession>A0A8J3G0S9</accession>
<keyword evidence="7 8" id="KW-0320">Glycogen biosynthesis</keyword>
<dbReference type="GO" id="GO:0009011">
    <property type="term" value="F:alpha-1,4-glucan glucosyltransferase (ADP-glucose donor) activity"/>
    <property type="evidence" value="ECO:0007669"/>
    <property type="project" value="UniProtKB-UniRule"/>
</dbReference>
<sequence length="512" mass="54879">MTKNKKTTDTISTTAVATPLVELTKSVSTVRGKISVLSVASEMYPFIKTGGLADVVGALPEALAEQNVSVTTFLPAYPAVKSTVANTIPVLDLPAFFGGNAKILSGQVNGLSLFILDAPHLFERAGNPYSDASGNDWQDNPERYAALSMAAAMIGWGAIEGFKPDIVHVHDWQAALTPAYLHYLGEGRHQPKTVLTIHNLAFQGQFPAHVFARLNLPNHAYSMEGVEYYNAVGYLKAGINFADAITTVSPTYAREICSAEGGMGLDGLLRKRGNAVSGIINGIDINIWNPASDALLASSFDATSIEKRLMNKRAIETQFGLPQADTPLFCLVSRLTWQKGIDLIIDSIDAMVGMGARLVVLGTGDRGLEAALYAAVSHHPTQVAVRIGYDEGVSHLLQGGSDAILVPSRFEPCGLTQLYGLRYGCVPVVSQVGGLADTVIDANDAAITARAATGVNFHQITPAGFQAAVDRTIKLYHQHDVWRGMQQAGMHSDVAWRRSAAKYVQLYTGLLR</sequence>
<dbReference type="NCBIfam" id="NF001899">
    <property type="entry name" value="PRK00654.1-2"/>
    <property type="match status" value="1"/>
</dbReference>
<reference evidence="11" key="1">
    <citation type="journal article" date="2014" name="Int. J. Syst. Evol. Microbiol.">
        <title>Complete genome sequence of Corynebacterium casei LMG S-19264T (=DSM 44701T), isolated from a smear-ripened cheese.</title>
        <authorList>
            <consortium name="US DOE Joint Genome Institute (JGI-PGF)"/>
            <person name="Walter F."/>
            <person name="Albersmeier A."/>
            <person name="Kalinowski J."/>
            <person name="Ruckert C."/>
        </authorList>
    </citation>
    <scope>NUCLEOTIDE SEQUENCE</scope>
    <source>
        <strain evidence="11">KCTC 32501</strain>
    </source>
</reference>
<protein>
    <recommendedName>
        <fullName evidence="8">Glycogen synthase</fullName>
        <ecNumber evidence="8">2.4.1.21</ecNumber>
    </recommendedName>
    <alternativeName>
        <fullName evidence="8">Starch [bacterial glycogen] synthase</fullName>
    </alternativeName>
</protein>
<dbReference type="Proteomes" id="UP000614287">
    <property type="component" value="Unassembled WGS sequence"/>
</dbReference>
<evidence type="ECO:0000256" key="7">
    <source>
        <dbReference type="ARBA" id="ARBA00023056"/>
    </source>
</evidence>
<evidence type="ECO:0000256" key="2">
    <source>
        <dbReference type="ARBA" id="ARBA00002764"/>
    </source>
</evidence>
<dbReference type="EC" id="2.4.1.21" evidence="8"/>